<feature type="region of interest" description="Disordered" evidence="1">
    <location>
        <begin position="367"/>
        <end position="420"/>
    </location>
</feature>
<evidence type="ECO:0000313" key="3">
    <source>
        <dbReference type="Proteomes" id="UP000812440"/>
    </source>
</evidence>
<feature type="region of interest" description="Disordered" evidence="1">
    <location>
        <begin position="468"/>
        <end position="504"/>
    </location>
</feature>
<feature type="compositionally biased region" description="Polar residues" evidence="1">
    <location>
        <begin position="192"/>
        <end position="209"/>
    </location>
</feature>
<accession>A0A8T2J9F1</accession>
<dbReference type="InterPro" id="IPR037656">
    <property type="entry name" value="DUF5525"/>
</dbReference>
<organism evidence="2 3">
    <name type="scientific">Hymenochirus boettgeri</name>
    <name type="common">Congo dwarf clawed frog</name>
    <dbReference type="NCBI Taxonomy" id="247094"/>
    <lineage>
        <taxon>Eukaryota</taxon>
        <taxon>Metazoa</taxon>
        <taxon>Chordata</taxon>
        <taxon>Craniata</taxon>
        <taxon>Vertebrata</taxon>
        <taxon>Euteleostomi</taxon>
        <taxon>Amphibia</taxon>
        <taxon>Batrachia</taxon>
        <taxon>Anura</taxon>
        <taxon>Pipoidea</taxon>
        <taxon>Pipidae</taxon>
        <taxon>Pipinae</taxon>
        <taxon>Hymenochirus</taxon>
    </lineage>
</organism>
<dbReference type="Proteomes" id="UP000812440">
    <property type="component" value="Chromosome 3"/>
</dbReference>
<feature type="compositionally biased region" description="Basic and acidic residues" evidence="1">
    <location>
        <begin position="493"/>
        <end position="504"/>
    </location>
</feature>
<evidence type="ECO:0000313" key="2">
    <source>
        <dbReference type="EMBL" id="KAG8440353.1"/>
    </source>
</evidence>
<feature type="compositionally biased region" description="Polar residues" evidence="1">
    <location>
        <begin position="398"/>
        <end position="420"/>
    </location>
</feature>
<name>A0A8T2J9F1_9PIPI</name>
<reference evidence="2" key="1">
    <citation type="thesis" date="2020" institute="ProQuest LLC" country="789 East Eisenhower Parkway, Ann Arbor, MI, USA">
        <title>Comparative Genomics and Chromosome Evolution.</title>
        <authorList>
            <person name="Mudd A.B."/>
        </authorList>
    </citation>
    <scope>NUCLEOTIDE SEQUENCE</scope>
    <source>
        <strain evidence="2">Female2</strain>
        <tissue evidence="2">Blood</tissue>
    </source>
</reference>
<sequence>MSRKQPQTILDHRMSQVELPKTYSMSCAQKTTTEDLLSYKSFMNYPLPGPKNPSSASPWTSNTAYLQYAGNAFNQHFITERSSGICQRNKVEGSDATNNNFSLQQHPPVRGYPLSPTQHCPSLAVPKPVYRTPGSYLEAGYNGHSMPSFCVQTGFQQVRPPAVEMNSCTPFAYTPPTVHQPGTKIRQHLSEPRSNSLSFSQGLAGQNSSHRPRDYTCSTTRLPCSQGEMFKSHYNCFTNQNVQMPYDQGFASGNLQGSPAFIPLQQYQTYKSSSIHSKLEQIYSISHHPLSRDVYAHRLPPFACGADTGVPPHNAEEIAAYSDKARMNTVNINLERQVNVCPKVPEQQIRKENDQCKNVDRNLHLDTGRLNKDLRSGTSQEGKLPLCSTHPDERVQRDVSSSNQQPVESSQISISARVQRDVSSSKQWPVENSQISISANNQNVNIVPLLPTNIGVIEQDKTFASQVSNSDHSSVSSLHEPAEAKQCLSTAGESEKKSNLKEEERPTMIPIKSTVSNQSQVTNDQISVQQEALLKQVHEISVDENVVAPSSPPMPVINDVFSLAPYRDYLEGTAPHPFPAHKENTDIHKVSSPSESPEVNQQENLEKRPSTTPRCKDFTKTPDFCYSSKSPKDIETNSLSSSIPHANEEVLDLSMKKSLITDFLSQGLKTVCAKVPESSLQKTIGVTQANTESVLPISRTSHLSQGEITPQTTLISCLAKVTTKSTSADSCTLQEIARSTPSSTNVNCTSQQVAGSNPIRTNISCTSQQTKRNVYFRNRPGYTLQEKVEITPETNHISCPSRATVGNIPLQSSSPCVTVSNNHLMTSKCYPSQVTAENTPEIRMNSSPRTTGNCQLITNSNYFSQTTAEDNIQITSVSSLTQMTADNSLLGVSINFPSQATDGTHFLASVSCSSQGIAGSTPSTPRSTPSTPRSTRSSSSTPATPLTENSSVMTSKYNPSQTSLSPHANSHSPCLQMINQMPIVSSTQRPFLPVSQFHILPQAPEHLSASKNYCIDSSLTPQCSDIMKERKRKYTELLPSQTLPAGLENENNAFQSSKSFMFKKYKIMKLASTGGETHGATCNTSPHALPVPVQSPPESVHLLPPSAPESSPTLGEANVSLASDGAPTFKGSRKHFTQLHNRVCTAIMNSVSRSPHGLLQDLQAKNLEKDTSSVKAKTSSRSSDFSQNSHHNIWMDIDGVRLSLQKLLSLLDTFMFTRTCPFPHVIRAGAIFIPIYLVKDVLYPELLGLSIDRVLQSYKVELRPTTLSEEKALRDTELKDCSSRMLKLLALKQLPDVYPSLLHLYWEHCIEKQIDNKLQIGQKKGELCQTDNNLPANSLDNGHLEVAPEQNEASPLILKLQRVQKQSGVHIYKTQKMQPSQGNEAYSLRKKQQVCSKKKPSKKCGIISYRKRRKGSRRGAAKQFPDLVGKRILHLFDDGQQEAWFPGRVLRVHRRTQKLLDTQYEVWYDDEPGIRYFLELLQDYKKGWLRLDS</sequence>
<comment type="caution">
    <text evidence="2">The sequence shown here is derived from an EMBL/GenBank/DDBJ whole genome shotgun (WGS) entry which is preliminary data.</text>
</comment>
<keyword evidence="3" id="KW-1185">Reference proteome</keyword>
<feature type="compositionally biased region" description="Polar residues" evidence="1">
    <location>
        <begin position="946"/>
        <end position="970"/>
    </location>
</feature>
<feature type="compositionally biased region" description="Low complexity" evidence="1">
    <location>
        <begin position="468"/>
        <end position="477"/>
    </location>
</feature>
<feature type="region of interest" description="Disordered" evidence="1">
    <location>
        <begin position="188"/>
        <end position="215"/>
    </location>
</feature>
<dbReference type="Pfam" id="PF17663">
    <property type="entry name" value="DUF5525"/>
    <property type="match status" value="2"/>
</dbReference>
<dbReference type="PANTHER" id="PTHR28422:SF1">
    <property type="entry name" value="SIMILAR TO HUMAN CHROMOSOME 15 OPEN READING FRAME 39"/>
    <property type="match status" value="1"/>
</dbReference>
<feature type="region of interest" description="Disordered" evidence="1">
    <location>
        <begin position="574"/>
        <end position="616"/>
    </location>
</feature>
<feature type="compositionally biased region" description="Low complexity" evidence="1">
    <location>
        <begin position="920"/>
        <end position="945"/>
    </location>
</feature>
<feature type="compositionally biased region" description="Polar residues" evidence="1">
    <location>
        <begin position="591"/>
        <end position="603"/>
    </location>
</feature>
<evidence type="ECO:0000256" key="1">
    <source>
        <dbReference type="SAM" id="MobiDB-lite"/>
    </source>
</evidence>
<feature type="region of interest" description="Disordered" evidence="1">
    <location>
        <begin position="915"/>
        <end position="970"/>
    </location>
</feature>
<dbReference type="Gene3D" id="2.80.10.70">
    <property type="entry name" value="Spindlin/Ssty"/>
    <property type="match status" value="1"/>
</dbReference>
<proteinExistence type="predicted"/>
<feature type="compositionally biased region" description="Basic and acidic residues" evidence="1">
    <location>
        <begin position="604"/>
        <end position="616"/>
    </location>
</feature>
<dbReference type="InterPro" id="IPR042567">
    <property type="entry name" value="SPIN/Ssty_sf"/>
</dbReference>
<feature type="region of interest" description="Disordered" evidence="1">
    <location>
        <begin position="1094"/>
        <end position="1115"/>
    </location>
</feature>
<dbReference type="OrthoDB" id="9908305at2759"/>
<dbReference type="PANTHER" id="PTHR28422">
    <property type="entry name" value="SIMILAR TO HUMAN CHROMOSOME 15 OPEN READING FRAME 39"/>
    <property type="match status" value="1"/>
</dbReference>
<protein>
    <submittedName>
        <fullName evidence="2">Uncharacterized protein</fullName>
    </submittedName>
</protein>
<dbReference type="EMBL" id="JAACNH010000006">
    <property type="protein sequence ID" value="KAG8440353.1"/>
    <property type="molecule type" value="Genomic_DNA"/>
</dbReference>
<feature type="compositionally biased region" description="Basic and acidic residues" evidence="1">
    <location>
        <begin position="580"/>
        <end position="589"/>
    </location>
</feature>
<gene>
    <name evidence="2" type="ORF">GDO86_006197</name>
</gene>